<proteinExistence type="predicted"/>
<keyword evidence="4" id="KW-1185">Reference proteome</keyword>
<accession>A0A0G3GX73</accession>
<dbReference type="AlphaFoldDB" id="A0A0G3GX73"/>
<dbReference type="Gene3D" id="3.10.120.10">
    <property type="entry name" value="Cytochrome b5-like heme/steroid binding domain"/>
    <property type="match status" value="1"/>
</dbReference>
<dbReference type="Proteomes" id="UP000035199">
    <property type="component" value="Chromosome"/>
</dbReference>
<dbReference type="EMBL" id="CP011542">
    <property type="protein sequence ID" value="AKK05764.1"/>
    <property type="molecule type" value="Genomic_DNA"/>
</dbReference>
<reference evidence="4" key="2">
    <citation type="submission" date="2015-05" db="EMBL/GenBank/DDBJ databases">
        <title>Complete genome sequence of Corynebacterium mustelae DSM 45274, isolated from various tissues of a male ferret with lethal sepsis.</title>
        <authorList>
            <person name="Ruckert C."/>
            <person name="Albersmeier A."/>
            <person name="Winkler A."/>
            <person name="Tauch A."/>
        </authorList>
    </citation>
    <scope>NUCLEOTIDE SEQUENCE [LARGE SCALE GENOMIC DNA]</scope>
    <source>
        <strain evidence="4">DSM 45274</strain>
    </source>
</reference>
<reference evidence="3 4" key="1">
    <citation type="journal article" date="2015" name="Genome Announc.">
        <title>Complete Genome Sequence of the Type Strain Corynebacterium mustelae DSM 45274, Isolated from Various Tissues of a Male Ferret with Lethal Sepsis.</title>
        <authorList>
            <person name="Ruckert C."/>
            <person name="Eimer J."/>
            <person name="Winkler A."/>
            <person name="Tauch A."/>
        </authorList>
    </citation>
    <scope>NUCLEOTIDE SEQUENCE [LARGE SCALE GENOMIC DNA]</scope>
    <source>
        <strain evidence="3 4">DSM 45274</strain>
    </source>
</reference>
<dbReference type="InterPro" id="IPR001199">
    <property type="entry name" value="Cyt_B5-like_heme/steroid-bd"/>
</dbReference>
<dbReference type="PATRIC" id="fig|571915.4.peg.1529"/>
<protein>
    <submittedName>
        <fullName evidence="3">Putative heme/steroid binding protein</fullName>
    </submittedName>
</protein>
<dbReference type="RefSeq" id="WP_083987453.1">
    <property type="nucleotide sequence ID" value="NZ_CP011542.1"/>
</dbReference>
<evidence type="ECO:0000313" key="4">
    <source>
        <dbReference type="Proteomes" id="UP000035199"/>
    </source>
</evidence>
<evidence type="ECO:0000256" key="1">
    <source>
        <dbReference type="SAM" id="Phobius"/>
    </source>
</evidence>
<organism evidence="3 4">
    <name type="scientific">Corynebacterium mustelae</name>
    <dbReference type="NCBI Taxonomy" id="571915"/>
    <lineage>
        <taxon>Bacteria</taxon>
        <taxon>Bacillati</taxon>
        <taxon>Actinomycetota</taxon>
        <taxon>Actinomycetes</taxon>
        <taxon>Mycobacteriales</taxon>
        <taxon>Corynebacteriaceae</taxon>
        <taxon>Corynebacterium</taxon>
    </lineage>
</organism>
<evidence type="ECO:0000313" key="3">
    <source>
        <dbReference type="EMBL" id="AKK05764.1"/>
    </source>
</evidence>
<name>A0A0G3GX73_9CORY</name>
<evidence type="ECO:0000259" key="2">
    <source>
        <dbReference type="SMART" id="SM01117"/>
    </source>
</evidence>
<feature type="domain" description="Cytochrome b5 heme-binding" evidence="2">
    <location>
        <begin position="54"/>
        <end position="125"/>
    </location>
</feature>
<dbReference type="SMART" id="SM01117">
    <property type="entry name" value="Cyt-b5"/>
    <property type="match status" value="1"/>
</dbReference>
<keyword evidence="1" id="KW-0472">Membrane</keyword>
<keyword evidence="1" id="KW-0812">Transmembrane</keyword>
<keyword evidence="1" id="KW-1133">Transmembrane helix</keyword>
<dbReference type="OrthoDB" id="3727232at2"/>
<feature type="transmembrane region" description="Helical" evidence="1">
    <location>
        <begin position="6"/>
        <end position="26"/>
    </location>
</feature>
<sequence>MPRTIVIGLIVALALAAVVCIAYFVLAPTQAGNVEKFDRTFSVSETTLIESRTVTREELEKADGKDGRPAYIAIDGVVYDVSSVESWAGGVHHNVLAGRDLTDEFLKSGHGVRHLQKLAVVGGLEGASEH</sequence>
<gene>
    <name evidence="3" type="ORF">CMUST_07165</name>
</gene>
<dbReference type="STRING" id="571915.CMUST_07165"/>
<dbReference type="InterPro" id="IPR036400">
    <property type="entry name" value="Cyt_B5-like_heme/steroid_sf"/>
</dbReference>
<dbReference type="SUPFAM" id="SSF55856">
    <property type="entry name" value="Cytochrome b5-like heme/steroid binding domain"/>
    <property type="match status" value="1"/>
</dbReference>
<dbReference type="KEGG" id="cmv:CMUST_07165"/>
<dbReference type="Pfam" id="PF00173">
    <property type="entry name" value="Cyt-b5"/>
    <property type="match status" value="1"/>
</dbReference>